<organism evidence="4 5">
    <name type="scientific">Nothophoma quercina</name>
    <dbReference type="NCBI Taxonomy" id="749835"/>
    <lineage>
        <taxon>Eukaryota</taxon>
        <taxon>Fungi</taxon>
        <taxon>Dikarya</taxon>
        <taxon>Ascomycota</taxon>
        <taxon>Pezizomycotina</taxon>
        <taxon>Dothideomycetes</taxon>
        <taxon>Pleosporomycetidae</taxon>
        <taxon>Pleosporales</taxon>
        <taxon>Pleosporineae</taxon>
        <taxon>Didymellaceae</taxon>
        <taxon>Nothophoma</taxon>
    </lineage>
</organism>
<feature type="transmembrane region" description="Helical" evidence="3">
    <location>
        <begin position="132"/>
        <end position="152"/>
    </location>
</feature>
<protein>
    <submittedName>
        <fullName evidence="4">Uncharacterized protein</fullName>
    </submittedName>
</protein>
<dbReference type="Proteomes" id="UP001521222">
    <property type="component" value="Unassembled WGS sequence"/>
</dbReference>
<reference evidence="4 5" key="1">
    <citation type="submission" date="2024-02" db="EMBL/GenBank/DDBJ databases">
        <title>De novo assembly and annotation of 12 fungi associated with fruit tree decline syndrome in Ontario, Canada.</title>
        <authorList>
            <person name="Sulman M."/>
            <person name="Ellouze W."/>
            <person name="Ilyukhin E."/>
        </authorList>
    </citation>
    <scope>NUCLEOTIDE SEQUENCE [LARGE SCALE GENOMIC DNA]</scope>
    <source>
        <strain evidence="4 5">M97-236</strain>
    </source>
</reference>
<sequence>MPGVPNKIQDYAQRHPLTAYIVASALVIISSGFIIHISGQAIVQIPGLASFLSLRYHQQSGDYGLTLLNSWQPFVQQLQTSVCNLNDHAARTFLHFGERTREIRPLFIALADRLTAEARHLLEHPWIARIPLFQVLTVLGPAIFLFLIRGIFGSLVARHQAATTNIVHFVAFASFVGQGSSSGDWLAATLVMVSFDVFQRALDGDATGNSESQHQNTTTPSAVETLLEQTHTLLTESQIVDLPRRSLSRSQKGDPTSIIGPYDSKDREIVRLQWSLTDLQTANKAKDLELRLTQQELLNAKDALTKSFADISALRNDMKTMKQTLGKDHQAIIYRKDIELFALRKGNEQKERYMQEKDAQYNDTSRQQRATLELKEAQLKVLKERLAAMERQASPKFAHDARFEENGSGDHALEVRLLRVKKGRRSLPGPEEEKDAIIEQLRRELAAATRTADDVVNQQAELQRAWDISKKIQNALKEERERHEQTKASLQEASAELEETQSGRKRSRSDPSGRLPTIEENDQNELEAMFDTAQQDNLRLHMEVETLDKRVRDANARVFLADQEIETLREQLRLEHAINEDMETARPSVVHRVHFQRMEGQLKESRDDLTKKEAEVLKLRSTLADKDRQLETLRADMQAAMRKSESVRDEIEQLKQSVVDLQVAKERLTQDHERLVAQRSRPRIPSAEYISARTSGATLINEHSPPPRLTPSDDAPPVPVAPMLGSPILGSVQQRDTARLHRRNHSDTQRHSLTDQTAPADMRHAKRRSGLGLRDMVKRIVKKDNSVEGALRSPTISVSHWGNTSTSTVEHPVPKPAPAPVSVPSRERPLSLQSHPPERKKDEEPMPQPRPIPRPISGPPNPSSRPRTSTAPTASVPRRFPSRKELDAEHLQRPRTATMPSITTSTLMPGAGNTKVVRPANPRRSSQPRYYTSKAAIAVDSSEDLALRDVRPQTATVTAPLTGIVKAEKQAKHDSGLGGIDEKEKSRLKRMSWGSTASKLKRRSLY</sequence>
<feature type="compositionally biased region" description="Polar residues" evidence="2">
    <location>
        <begin position="797"/>
        <end position="809"/>
    </location>
</feature>
<feature type="compositionally biased region" description="Pro residues" evidence="2">
    <location>
        <begin position="846"/>
        <end position="863"/>
    </location>
</feature>
<keyword evidence="1" id="KW-0175">Coiled coil</keyword>
<evidence type="ECO:0000256" key="3">
    <source>
        <dbReference type="SAM" id="Phobius"/>
    </source>
</evidence>
<name>A0ABR3QI84_9PLEO</name>
<feature type="region of interest" description="Disordered" evidence="2">
    <location>
        <begin position="797"/>
        <end position="929"/>
    </location>
</feature>
<gene>
    <name evidence="4" type="ORF">SLS59_009993</name>
</gene>
<keyword evidence="5" id="KW-1185">Reference proteome</keyword>
<proteinExistence type="predicted"/>
<feature type="compositionally biased region" description="Polar residues" evidence="2">
    <location>
        <begin position="898"/>
        <end position="907"/>
    </location>
</feature>
<feature type="compositionally biased region" description="Basic and acidic residues" evidence="2">
    <location>
        <begin position="882"/>
        <end position="892"/>
    </location>
</feature>
<feature type="compositionally biased region" description="Basic and acidic residues" evidence="2">
    <location>
        <begin position="969"/>
        <end position="985"/>
    </location>
</feature>
<accession>A0ABR3QI84</accession>
<feature type="compositionally biased region" description="Basic and acidic residues" evidence="2">
    <location>
        <begin position="477"/>
        <end position="486"/>
    </location>
</feature>
<dbReference type="EMBL" id="JAKIXB020000051">
    <property type="protein sequence ID" value="KAL1591866.1"/>
    <property type="molecule type" value="Genomic_DNA"/>
</dbReference>
<evidence type="ECO:0000256" key="2">
    <source>
        <dbReference type="SAM" id="MobiDB-lite"/>
    </source>
</evidence>
<feature type="region of interest" description="Disordered" evidence="2">
    <location>
        <begin position="732"/>
        <end position="773"/>
    </location>
</feature>
<evidence type="ECO:0000313" key="5">
    <source>
        <dbReference type="Proteomes" id="UP001521222"/>
    </source>
</evidence>
<keyword evidence="3" id="KW-0472">Membrane</keyword>
<comment type="caution">
    <text evidence="4">The sequence shown here is derived from an EMBL/GenBank/DDBJ whole genome shotgun (WGS) entry which is preliminary data.</text>
</comment>
<feature type="transmembrane region" description="Helical" evidence="3">
    <location>
        <begin position="20"/>
        <end position="43"/>
    </location>
</feature>
<evidence type="ECO:0000256" key="1">
    <source>
        <dbReference type="SAM" id="Coils"/>
    </source>
</evidence>
<evidence type="ECO:0000313" key="4">
    <source>
        <dbReference type="EMBL" id="KAL1591866.1"/>
    </source>
</evidence>
<feature type="coiled-coil region" evidence="1">
    <location>
        <begin position="595"/>
        <end position="678"/>
    </location>
</feature>
<keyword evidence="3" id="KW-0812">Transmembrane</keyword>
<feature type="region of interest" description="Disordered" evidence="2">
    <location>
        <begin position="969"/>
        <end position="1006"/>
    </location>
</feature>
<feature type="compositionally biased region" description="Low complexity" evidence="2">
    <location>
        <begin position="864"/>
        <end position="873"/>
    </location>
</feature>
<feature type="region of interest" description="Disordered" evidence="2">
    <location>
        <begin position="477"/>
        <end position="523"/>
    </location>
</feature>
<feature type="coiled-coil region" evidence="1">
    <location>
        <begin position="365"/>
        <end position="392"/>
    </location>
</feature>
<keyword evidence="3" id="KW-1133">Transmembrane helix</keyword>